<accession>A0A4R3M7Z8</accession>
<proteinExistence type="predicted"/>
<dbReference type="AlphaFoldDB" id="A0A4R3M7Z8"/>
<keyword evidence="2" id="KW-1185">Reference proteome</keyword>
<sequence>MPSWTMGPDAVDCVCFTPVVARDPGAPRLFIGDAFLHADALAVLP</sequence>
<organism evidence="1 2">
    <name type="scientific">Tepidamorphus gemmatus</name>
    <dbReference type="NCBI Taxonomy" id="747076"/>
    <lineage>
        <taxon>Bacteria</taxon>
        <taxon>Pseudomonadati</taxon>
        <taxon>Pseudomonadota</taxon>
        <taxon>Alphaproteobacteria</taxon>
        <taxon>Hyphomicrobiales</taxon>
        <taxon>Tepidamorphaceae</taxon>
        <taxon>Tepidamorphus</taxon>
    </lineage>
</organism>
<reference evidence="1 2" key="1">
    <citation type="submission" date="2019-03" db="EMBL/GenBank/DDBJ databases">
        <title>Genomic Encyclopedia of Type Strains, Phase IV (KMG-IV): sequencing the most valuable type-strain genomes for metagenomic binning, comparative biology and taxonomic classification.</title>
        <authorList>
            <person name="Goeker M."/>
        </authorList>
    </citation>
    <scope>NUCLEOTIDE SEQUENCE [LARGE SCALE GENOMIC DNA]</scope>
    <source>
        <strain evidence="1 2">DSM 19345</strain>
    </source>
</reference>
<evidence type="ECO:0000313" key="1">
    <source>
        <dbReference type="EMBL" id="TCT09212.1"/>
    </source>
</evidence>
<dbReference type="Proteomes" id="UP000295678">
    <property type="component" value="Unassembled WGS sequence"/>
</dbReference>
<dbReference type="EMBL" id="SMAK01000007">
    <property type="protein sequence ID" value="TCT09212.1"/>
    <property type="molecule type" value="Genomic_DNA"/>
</dbReference>
<gene>
    <name evidence="1" type="ORF">EDC22_10758</name>
</gene>
<comment type="caution">
    <text evidence="1">The sequence shown here is derived from an EMBL/GenBank/DDBJ whole genome shotgun (WGS) entry which is preliminary data.</text>
</comment>
<name>A0A4R3M7Z8_9HYPH</name>
<evidence type="ECO:0000313" key="2">
    <source>
        <dbReference type="Proteomes" id="UP000295678"/>
    </source>
</evidence>
<protein>
    <submittedName>
        <fullName evidence="1">Uncharacterized protein</fullName>
    </submittedName>
</protein>